<feature type="domain" description="Zn(2)-C6 fungal-type" evidence="3">
    <location>
        <begin position="2"/>
        <end position="32"/>
    </location>
</feature>
<evidence type="ECO:0000256" key="2">
    <source>
        <dbReference type="SAM" id="MobiDB-lite"/>
    </source>
</evidence>
<dbReference type="Proteomes" id="UP000091956">
    <property type="component" value="Unassembled WGS sequence"/>
</dbReference>
<feature type="compositionally biased region" description="Polar residues" evidence="2">
    <location>
        <begin position="163"/>
        <end position="173"/>
    </location>
</feature>
<dbReference type="GeneID" id="28834669"/>
<protein>
    <recommendedName>
        <fullName evidence="3">Zn(2)-C6 fungal-type domain-containing protein</fullName>
    </recommendedName>
</protein>
<dbReference type="Gene3D" id="4.10.240.10">
    <property type="entry name" value="Zn(2)-C6 fungal-type DNA-binding domain"/>
    <property type="match status" value="1"/>
</dbReference>
<dbReference type="CDD" id="cd00067">
    <property type="entry name" value="GAL4"/>
    <property type="match status" value="1"/>
</dbReference>
<dbReference type="PROSITE" id="PS50048">
    <property type="entry name" value="ZN2_CY6_FUNGAL_2"/>
    <property type="match status" value="1"/>
</dbReference>
<dbReference type="PANTHER" id="PTHR37534:SF46">
    <property type="entry name" value="ZN(II)2CYS6 TRANSCRIPTION FACTOR (EUROFUNG)"/>
    <property type="match status" value="1"/>
</dbReference>
<feature type="compositionally biased region" description="Basic and acidic residues" evidence="2">
    <location>
        <begin position="176"/>
        <end position="185"/>
    </location>
</feature>
<name>A0A1B8GXX9_9PEZI</name>
<keyword evidence="5" id="KW-1185">Reference proteome</keyword>
<evidence type="ECO:0000256" key="1">
    <source>
        <dbReference type="ARBA" id="ARBA00023242"/>
    </source>
</evidence>
<gene>
    <name evidence="4" type="ORF">VE01_01283</name>
</gene>
<dbReference type="AlphaFoldDB" id="A0A1B8GXX9"/>
<proteinExistence type="predicted"/>
<evidence type="ECO:0000313" key="5">
    <source>
        <dbReference type="Proteomes" id="UP000091956"/>
    </source>
</evidence>
<feature type="region of interest" description="Disordered" evidence="2">
    <location>
        <begin position="52"/>
        <end position="92"/>
    </location>
</feature>
<keyword evidence="1" id="KW-0539">Nucleus</keyword>
<dbReference type="InterPro" id="IPR036864">
    <property type="entry name" value="Zn2-C6_fun-type_DNA-bd_sf"/>
</dbReference>
<feature type="compositionally biased region" description="Low complexity" evidence="2">
    <location>
        <begin position="81"/>
        <end position="92"/>
    </location>
</feature>
<sequence>MTCLTCQRRKRACDESRPRCAACKTSHLKCRYEHPPQVVAFQVNSPASMRQIYSPDSVDPSTAKDPLWEYSYPGGGTEPHANPQLSPSASSSALLNIPDLGSESEDMFLGNSFPLLDFPLAGDFHPQFGLDELSYSGMDFTSTFNPPAADWNATREQEPPLMTSMTSPQSPLTESHAMESSRAGDRTPSQKSTDETLTVHLLSQHFSRQLTGRFSFKSADWTFYNFFFHRFTTSHPWVLSAILSWTSASIFYSGRWKDLVIANSHYEQCLSQIIKIYGRGFDDVEFMWPSAYDPVTDQHFSAASTEDIDALFVSCFFLALFDQMAARPNHIRKIFRFISHVLQVPNVRNNMGGVRSRVSTWFCTLESKASAFQPGDGAILSALGGQEGLISALRASYDTLQKVYSVTYPDEERRADGLQLPLLQRMLELTILLSDITQEKSRLGGGSAGISKIRASLNAHAQVRFHFRLYILSLLFPLVCHVDSQF</sequence>
<evidence type="ECO:0000259" key="3">
    <source>
        <dbReference type="PROSITE" id="PS50048"/>
    </source>
</evidence>
<reference evidence="5" key="2">
    <citation type="journal article" date="2018" name="Nat. Commun.">
        <title>Extreme sensitivity to ultraviolet light in the fungal pathogen causing white-nose syndrome of bats.</title>
        <authorList>
            <person name="Palmer J.M."/>
            <person name="Drees K.P."/>
            <person name="Foster J.T."/>
            <person name="Lindner D.L."/>
        </authorList>
    </citation>
    <scope>NUCLEOTIDE SEQUENCE [LARGE SCALE GENOMIC DNA]</scope>
    <source>
        <strain evidence="5">UAMH 10579</strain>
    </source>
</reference>
<dbReference type="GO" id="GO:0000981">
    <property type="term" value="F:DNA-binding transcription factor activity, RNA polymerase II-specific"/>
    <property type="evidence" value="ECO:0007669"/>
    <property type="project" value="InterPro"/>
</dbReference>
<feature type="region of interest" description="Disordered" evidence="2">
    <location>
        <begin position="157"/>
        <end position="194"/>
    </location>
</feature>
<dbReference type="RefSeq" id="XP_059320052.1">
    <property type="nucleotide sequence ID" value="XM_059463343.1"/>
</dbReference>
<accession>A0A1B8GXX9</accession>
<dbReference type="PANTHER" id="PTHR37534">
    <property type="entry name" value="TRANSCRIPTIONAL ACTIVATOR PROTEIN UGA3"/>
    <property type="match status" value="1"/>
</dbReference>
<dbReference type="SUPFAM" id="SSF57701">
    <property type="entry name" value="Zn2/Cys6 DNA-binding domain"/>
    <property type="match status" value="1"/>
</dbReference>
<dbReference type="InterPro" id="IPR001138">
    <property type="entry name" value="Zn2Cys6_DnaBD"/>
</dbReference>
<reference evidence="4 5" key="1">
    <citation type="submission" date="2016-03" db="EMBL/GenBank/DDBJ databases">
        <title>Comparative genomics of Pseudogymnoascus destructans, the fungus causing white-nose syndrome of bats.</title>
        <authorList>
            <person name="Palmer J.M."/>
            <person name="Drees K.P."/>
            <person name="Foster J.T."/>
            <person name="Lindner D.L."/>
        </authorList>
    </citation>
    <scope>NUCLEOTIDE SEQUENCE [LARGE SCALE GENOMIC DNA]</scope>
    <source>
        <strain evidence="4 5">UAMH 10579</strain>
    </source>
</reference>
<organism evidence="4 5">
    <name type="scientific">Pseudogymnoascus verrucosus</name>
    <dbReference type="NCBI Taxonomy" id="342668"/>
    <lineage>
        <taxon>Eukaryota</taxon>
        <taxon>Fungi</taxon>
        <taxon>Dikarya</taxon>
        <taxon>Ascomycota</taxon>
        <taxon>Pezizomycotina</taxon>
        <taxon>Leotiomycetes</taxon>
        <taxon>Thelebolales</taxon>
        <taxon>Thelebolaceae</taxon>
        <taxon>Pseudogymnoascus</taxon>
    </lineage>
</organism>
<dbReference type="EMBL" id="KV460208">
    <property type="protein sequence ID" value="OBU00661.2"/>
    <property type="molecule type" value="Genomic_DNA"/>
</dbReference>
<evidence type="ECO:0000313" key="4">
    <source>
        <dbReference type="EMBL" id="OBU00661.2"/>
    </source>
</evidence>
<dbReference type="GO" id="GO:0008270">
    <property type="term" value="F:zinc ion binding"/>
    <property type="evidence" value="ECO:0007669"/>
    <property type="project" value="InterPro"/>
</dbReference>
<dbReference type="Pfam" id="PF00172">
    <property type="entry name" value="Zn_clus"/>
    <property type="match status" value="1"/>
</dbReference>